<dbReference type="Proteomes" id="UP000244496">
    <property type="component" value="Chromosome"/>
</dbReference>
<feature type="transmembrane region" description="Helical" evidence="1">
    <location>
        <begin position="53"/>
        <end position="73"/>
    </location>
</feature>
<feature type="transmembrane region" description="Helical" evidence="1">
    <location>
        <begin position="85"/>
        <end position="112"/>
    </location>
</feature>
<keyword evidence="4" id="KW-1185">Reference proteome</keyword>
<evidence type="ECO:0000259" key="2">
    <source>
        <dbReference type="Pfam" id="PF07331"/>
    </source>
</evidence>
<feature type="domain" description="DUF1468" evidence="2">
    <location>
        <begin position="17"/>
        <end position="151"/>
    </location>
</feature>
<dbReference type="KEGG" id="geh:HYN69_02225"/>
<gene>
    <name evidence="3" type="ORF">HYN69_02225</name>
</gene>
<evidence type="ECO:0000313" key="3">
    <source>
        <dbReference type="EMBL" id="AWB47481.1"/>
    </source>
</evidence>
<dbReference type="OrthoDB" id="7347328at2"/>
<dbReference type="RefSeq" id="WP_108434308.1">
    <property type="nucleotide sequence ID" value="NZ_CP028918.1"/>
</dbReference>
<keyword evidence="1" id="KW-0472">Membrane</keyword>
<dbReference type="Pfam" id="PF07331">
    <property type="entry name" value="TctB"/>
    <property type="match status" value="1"/>
</dbReference>
<keyword evidence="1" id="KW-1133">Transmembrane helix</keyword>
<name>A0A2S0UI65_9RHOB</name>
<feature type="transmembrane region" description="Helical" evidence="1">
    <location>
        <begin position="124"/>
        <end position="142"/>
    </location>
</feature>
<dbReference type="InterPro" id="IPR009936">
    <property type="entry name" value="DUF1468"/>
</dbReference>
<proteinExistence type="predicted"/>
<reference evidence="3 4" key="1">
    <citation type="submission" date="2018-04" db="EMBL/GenBank/DDBJ databases">
        <title>Genome sequencing of Gemmobacter.</title>
        <authorList>
            <person name="Yi H."/>
            <person name="Baek M.-G."/>
        </authorList>
    </citation>
    <scope>NUCLEOTIDE SEQUENCE [LARGE SCALE GENOMIC DNA]</scope>
    <source>
        <strain evidence="3 4">HYN0069</strain>
    </source>
</reference>
<organism evidence="3 4">
    <name type="scientific">Paragemmobacter aquarius</name>
    <dbReference type="NCBI Taxonomy" id="2169400"/>
    <lineage>
        <taxon>Bacteria</taxon>
        <taxon>Pseudomonadati</taxon>
        <taxon>Pseudomonadota</taxon>
        <taxon>Alphaproteobacteria</taxon>
        <taxon>Rhodobacterales</taxon>
        <taxon>Paracoccaceae</taxon>
        <taxon>Paragemmobacter</taxon>
    </lineage>
</organism>
<keyword evidence="1" id="KW-0812">Transmembrane</keyword>
<accession>A0A2S0UI65</accession>
<evidence type="ECO:0000256" key="1">
    <source>
        <dbReference type="SAM" id="Phobius"/>
    </source>
</evidence>
<dbReference type="EMBL" id="CP028918">
    <property type="protein sequence ID" value="AWB47481.1"/>
    <property type="molecule type" value="Genomic_DNA"/>
</dbReference>
<dbReference type="AlphaFoldDB" id="A0A2S0UI65"/>
<sequence>MKHLAAPARRPDGAALVIAVLLAALGLLLVVQGAGIEEKGGYAGVGSGDLPRFLGYGMMALAAAHVFSAFRYAGGAVMRPQIAPVLWVVAGLTLQVLLLRPLGFSIASGLLFAFTAAGFGKRNLALTIPMGIGLSLAIYGVFDQLLRLRLPAGFLETLIFGA</sequence>
<protein>
    <submittedName>
        <fullName evidence="3">Tripartite tricarboxylate transporter TctB family protein</fullName>
    </submittedName>
</protein>
<evidence type="ECO:0000313" key="4">
    <source>
        <dbReference type="Proteomes" id="UP000244496"/>
    </source>
</evidence>